<protein>
    <submittedName>
        <fullName evidence="2">Uncharacterized protein</fullName>
    </submittedName>
</protein>
<dbReference type="AlphaFoldDB" id="A0A9K3D1R8"/>
<dbReference type="EMBL" id="BDIP01002084">
    <property type="protein sequence ID" value="GIQ85699.1"/>
    <property type="molecule type" value="Genomic_DNA"/>
</dbReference>
<feature type="region of interest" description="Disordered" evidence="1">
    <location>
        <begin position="343"/>
        <end position="367"/>
    </location>
</feature>
<accession>A0A9K3D1R8</accession>
<feature type="compositionally biased region" description="Basic residues" evidence="1">
    <location>
        <begin position="200"/>
        <end position="216"/>
    </location>
</feature>
<feature type="compositionally biased region" description="Low complexity" evidence="1">
    <location>
        <begin position="355"/>
        <end position="365"/>
    </location>
</feature>
<evidence type="ECO:0000313" key="3">
    <source>
        <dbReference type="Proteomes" id="UP000265618"/>
    </source>
</evidence>
<reference evidence="2 3" key="1">
    <citation type="journal article" date="2018" name="PLoS ONE">
        <title>The draft genome of Kipferlia bialata reveals reductive genome evolution in fornicate parasites.</title>
        <authorList>
            <person name="Tanifuji G."/>
            <person name="Takabayashi S."/>
            <person name="Kume K."/>
            <person name="Takagi M."/>
            <person name="Nakayama T."/>
            <person name="Kamikawa R."/>
            <person name="Inagaki Y."/>
            <person name="Hashimoto T."/>
        </authorList>
    </citation>
    <scope>NUCLEOTIDE SEQUENCE [LARGE SCALE GENOMIC DNA]</scope>
    <source>
        <strain evidence="2">NY0173</strain>
    </source>
</reference>
<evidence type="ECO:0000313" key="2">
    <source>
        <dbReference type="EMBL" id="GIQ85699.1"/>
    </source>
</evidence>
<dbReference type="Proteomes" id="UP000265618">
    <property type="component" value="Unassembled WGS sequence"/>
</dbReference>
<feature type="compositionally biased region" description="Low complexity" evidence="1">
    <location>
        <begin position="437"/>
        <end position="449"/>
    </location>
</feature>
<organism evidence="2 3">
    <name type="scientific">Kipferlia bialata</name>
    <dbReference type="NCBI Taxonomy" id="797122"/>
    <lineage>
        <taxon>Eukaryota</taxon>
        <taxon>Metamonada</taxon>
        <taxon>Carpediemonas-like organisms</taxon>
        <taxon>Kipferlia</taxon>
    </lineage>
</organism>
<keyword evidence="3" id="KW-1185">Reference proteome</keyword>
<gene>
    <name evidence="2" type="ORF">KIPB_007410</name>
</gene>
<feature type="non-terminal residue" evidence="2">
    <location>
        <position position="472"/>
    </location>
</feature>
<feature type="compositionally biased region" description="Low complexity" evidence="1">
    <location>
        <begin position="460"/>
        <end position="472"/>
    </location>
</feature>
<proteinExistence type="predicted"/>
<evidence type="ECO:0000256" key="1">
    <source>
        <dbReference type="SAM" id="MobiDB-lite"/>
    </source>
</evidence>
<feature type="region of interest" description="Disordered" evidence="1">
    <location>
        <begin position="200"/>
        <end position="223"/>
    </location>
</feature>
<feature type="non-terminal residue" evidence="2">
    <location>
        <position position="1"/>
    </location>
</feature>
<comment type="caution">
    <text evidence="2">The sequence shown here is derived from an EMBL/GenBank/DDBJ whole genome shotgun (WGS) entry which is preliminary data.</text>
</comment>
<sequence length="472" mass="51396">ADKEYKRWKRDPAAYDRFTQGDAYVLASTTVGYVIGDCMREYLNAYPADMVTGRPVSAIAVHADGSVNFREMNHIFRDKGAVVCSHGSFKGPNNYITPSKLSSYPNQGYMQVWPTANHAKVIEWGDNLRGKAQLSLAQRGDAYSARSLRDDMGRRQPSSLLMDRAVVDESLIPALAMPHNSEATGSESYDVSLVPAGKWRGRGRGRGVRGRHRHRQTGVPEEVTSAQVLDRTVTKLNEHHTPAAEEESLDPDGNREILTTRELINNGSQVPTLASIPASAGAHYSPYLAPLIMGARGPINKTRPVWEGGPSRQPVEGRADTSDLLHNATHLSELMGLMTVTQAQSQAEPETSVDLAPAPAPLSSASPPPIPQLAVRISKIITTHTLPKPPVDPLATVCEIDRVPRVPVGHHSRLSKVKTLRRERWSTGGIGLDMHGSTSDSYDTSSSDYIPSLPTRVGQDMTTTSDMSDTDT</sequence>
<feature type="region of interest" description="Disordered" evidence="1">
    <location>
        <begin position="431"/>
        <end position="472"/>
    </location>
</feature>
<name>A0A9K3D1R8_9EUKA</name>